<dbReference type="PANTHER" id="PTHR30015:SF7">
    <property type="entry name" value="TYPE IV METHYL-DIRECTED RESTRICTION ENZYME ECOKMRR"/>
    <property type="match status" value="1"/>
</dbReference>
<dbReference type="GO" id="GO:0009307">
    <property type="term" value="P:DNA restriction-modification system"/>
    <property type="evidence" value="ECO:0007669"/>
    <property type="project" value="InterPro"/>
</dbReference>
<dbReference type="RefSeq" id="WP_200689700.1">
    <property type="nucleotide sequence ID" value="NZ_JAEPRQ010000020.1"/>
</dbReference>
<feature type="compositionally biased region" description="Basic and acidic residues" evidence="1">
    <location>
        <begin position="71"/>
        <end position="82"/>
    </location>
</feature>
<keyword evidence="3" id="KW-0255">Endonuclease</keyword>
<evidence type="ECO:0000313" key="3">
    <source>
        <dbReference type="EMBL" id="MBK4218248.1"/>
    </source>
</evidence>
<dbReference type="EMBL" id="JAEPRQ010000020">
    <property type="protein sequence ID" value="MBK4218248.1"/>
    <property type="molecule type" value="Genomic_DNA"/>
</dbReference>
<comment type="caution">
    <text evidence="3">The sequence shown here is derived from an EMBL/GenBank/DDBJ whole genome shotgun (WGS) entry which is preliminary data.</text>
</comment>
<keyword evidence="4" id="KW-1185">Reference proteome</keyword>
<dbReference type="PANTHER" id="PTHR30015">
    <property type="entry name" value="MRR RESTRICTION SYSTEM PROTEIN"/>
    <property type="match status" value="1"/>
</dbReference>
<sequence>MPIDKLFRLPGMEKFNTERQRGKALNLTRQYAAERQALSTLLQKSPTIKEMSEWMGAEETPSFKAKKFREKRPVKEHHEPKPSRPLLGLLDRLPGRAAKIEQDYLDRCARVEAENAEEDRRHETAIKAWEDRRSKHEADQEKAEAAEAARVERTNQKIRDIKKAWQSGEVETVVHYVAAVMKMSDHPPPLSPRVELRFDGPSKLLMIDYRLPLPSDMPTTKTVRYNATSGEFSMAQISQADARALYDSMCYQVCLRTISDTFRGDKPRNIDSIAFNGNVEAVNAATGKRSTETILSILVTRDEIADIDLKHVEPKACFKALKGVSASSLAGLAAVPPVLTFNKQDRRFIKAEDVELIDDGSVNLAAMSWEDFEHLVRQVFDKEFAARGGEVKVTQSSADGGVDAIAFDPDPITGGKIVIQAKRYTRPVGVSAVRDLYGTAQSEGASRGILVTTADFGPDAHKFAKDKPLTLLNGGQLLGLLEKHGMRARIDIAQARKDMGLTGKISKKMQG</sequence>
<name>A0A934SPV6_9RHOB</name>
<dbReference type="InterPro" id="IPR011335">
    <property type="entry name" value="Restrct_endonuc-II-like"/>
</dbReference>
<gene>
    <name evidence="3" type="ORF">JJJ17_20190</name>
</gene>
<dbReference type="GO" id="GO:0015666">
    <property type="term" value="F:restriction endodeoxyribonuclease activity"/>
    <property type="evidence" value="ECO:0007669"/>
    <property type="project" value="TreeGrafter"/>
</dbReference>
<evidence type="ECO:0000259" key="2">
    <source>
        <dbReference type="Pfam" id="PF04471"/>
    </source>
</evidence>
<proteinExistence type="predicted"/>
<evidence type="ECO:0000256" key="1">
    <source>
        <dbReference type="SAM" id="MobiDB-lite"/>
    </source>
</evidence>
<dbReference type="SUPFAM" id="SSF52980">
    <property type="entry name" value="Restriction endonuclease-like"/>
    <property type="match status" value="1"/>
</dbReference>
<dbReference type="InterPro" id="IPR011856">
    <property type="entry name" value="tRNA_endonuc-like_dom_sf"/>
</dbReference>
<reference evidence="3" key="1">
    <citation type="submission" date="2021-01" db="EMBL/GenBank/DDBJ databases">
        <title>Paracoccus amoyensis sp. nov., isolated from the surface seawater along the coast of Xiamen Island, China.</title>
        <authorList>
            <person name="Lyu L."/>
        </authorList>
    </citation>
    <scope>NUCLEOTIDE SEQUENCE</scope>
    <source>
        <strain evidence="3">MJ17</strain>
    </source>
</reference>
<dbReference type="AlphaFoldDB" id="A0A934SPV6"/>
<evidence type="ECO:0000313" key="4">
    <source>
        <dbReference type="Proteomes" id="UP000640485"/>
    </source>
</evidence>
<feature type="domain" description="Restriction endonuclease type IV Mrr" evidence="2">
    <location>
        <begin position="365"/>
        <end position="480"/>
    </location>
</feature>
<dbReference type="InterPro" id="IPR052906">
    <property type="entry name" value="Type_IV_Methyl-Rstrct_Enzyme"/>
</dbReference>
<accession>A0A934SPV6</accession>
<feature type="region of interest" description="Disordered" evidence="1">
    <location>
        <begin position="62"/>
        <end position="85"/>
    </location>
</feature>
<keyword evidence="3" id="KW-0540">Nuclease</keyword>
<dbReference type="Proteomes" id="UP000640485">
    <property type="component" value="Unassembled WGS sequence"/>
</dbReference>
<dbReference type="Pfam" id="PF04471">
    <property type="entry name" value="Mrr_cat"/>
    <property type="match status" value="1"/>
</dbReference>
<keyword evidence="3" id="KW-0378">Hydrolase</keyword>
<protein>
    <submittedName>
        <fullName evidence="3">Restriction endonuclease</fullName>
    </submittedName>
</protein>
<organism evidence="3 4">
    <name type="scientific">Paracoccus caeni</name>
    <dbReference type="NCBI Taxonomy" id="657651"/>
    <lineage>
        <taxon>Bacteria</taxon>
        <taxon>Pseudomonadati</taxon>
        <taxon>Pseudomonadota</taxon>
        <taxon>Alphaproteobacteria</taxon>
        <taxon>Rhodobacterales</taxon>
        <taxon>Paracoccaceae</taxon>
        <taxon>Paracoccus</taxon>
    </lineage>
</organism>
<dbReference type="GO" id="GO:0003677">
    <property type="term" value="F:DNA binding"/>
    <property type="evidence" value="ECO:0007669"/>
    <property type="project" value="InterPro"/>
</dbReference>
<dbReference type="Gene3D" id="3.40.1350.10">
    <property type="match status" value="1"/>
</dbReference>
<dbReference type="InterPro" id="IPR007560">
    <property type="entry name" value="Restrct_endonuc_IV_Mrr"/>
</dbReference>